<dbReference type="EMBL" id="JABELX010000036">
    <property type="protein sequence ID" value="NNH76073.1"/>
    <property type="molecule type" value="Genomic_DNA"/>
</dbReference>
<dbReference type="InterPro" id="IPR014543">
    <property type="entry name" value="UCP028291"/>
</dbReference>
<name>A0A849CB49_9NOCA</name>
<dbReference type="AlphaFoldDB" id="A0A849CB49"/>
<gene>
    <name evidence="1" type="ORF">HLB23_40575</name>
</gene>
<proteinExistence type="predicted"/>
<dbReference type="Pfam" id="PF09981">
    <property type="entry name" value="DUF2218"/>
    <property type="match status" value="1"/>
</dbReference>
<reference evidence="1 2" key="1">
    <citation type="submission" date="2020-05" db="EMBL/GenBank/DDBJ databases">
        <title>MicrobeNet Type strains.</title>
        <authorList>
            <person name="Nicholson A.C."/>
        </authorList>
    </citation>
    <scope>NUCLEOTIDE SEQUENCE [LARGE SCALE GENOMIC DNA]</scope>
    <source>
        <strain evidence="1 2">JCM 3224</strain>
    </source>
</reference>
<accession>A0A849CB49</accession>
<protein>
    <submittedName>
        <fullName evidence="1">DUF2218 domain-containing protein</fullName>
    </submittedName>
</protein>
<sequence length="130" mass="14520">MPTAEAHVLADNPSRYLTQLCKHASSMGRATHHGPRIHLGAKLDSGELRVHAEWTDTHGTVAIEPWGECKLTADAKTLTLRVSASDETNLRRIEELITRDLERFGRLERLTVEWRQDESPAATPETGATR</sequence>
<organism evidence="1 2">
    <name type="scientific">Nocardia uniformis</name>
    <dbReference type="NCBI Taxonomy" id="53432"/>
    <lineage>
        <taxon>Bacteria</taxon>
        <taxon>Bacillati</taxon>
        <taxon>Actinomycetota</taxon>
        <taxon>Actinomycetes</taxon>
        <taxon>Mycobacteriales</taxon>
        <taxon>Nocardiaceae</taxon>
        <taxon>Nocardia</taxon>
    </lineage>
</organism>
<keyword evidence="2" id="KW-1185">Reference proteome</keyword>
<dbReference type="Gene3D" id="3.30.310.50">
    <property type="entry name" value="Alpha-D-phosphohexomutase, C-terminal domain"/>
    <property type="match status" value="1"/>
</dbReference>
<dbReference type="RefSeq" id="WP_067529630.1">
    <property type="nucleotide sequence ID" value="NZ_JABELX010000036.1"/>
</dbReference>
<comment type="caution">
    <text evidence="1">The sequence shown here is derived from an EMBL/GenBank/DDBJ whole genome shotgun (WGS) entry which is preliminary data.</text>
</comment>
<dbReference type="Proteomes" id="UP000586827">
    <property type="component" value="Unassembled WGS sequence"/>
</dbReference>
<evidence type="ECO:0000313" key="2">
    <source>
        <dbReference type="Proteomes" id="UP000586827"/>
    </source>
</evidence>
<evidence type="ECO:0000313" key="1">
    <source>
        <dbReference type="EMBL" id="NNH76073.1"/>
    </source>
</evidence>